<dbReference type="AlphaFoldDB" id="A0A0K1PCF5"/>
<proteinExistence type="predicted"/>
<dbReference type="Proteomes" id="UP000055590">
    <property type="component" value="Chromosome"/>
</dbReference>
<reference evidence="1 2" key="1">
    <citation type="submission" date="2015-08" db="EMBL/GenBank/DDBJ databases">
        <authorList>
            <person name="Babu N.S."/>
            <person name="Beckwith C.J."/>
            <person name="Beseler K.G."/>
            <person name="Brison A."/>
            <person name="Carone J.V."/>
            <person name="Caskin T.P."/>
            <person name="Diamond M."/>
            <person name="Durham M.E."/>
            <person name="Foxe J.M."/>
            <person name="Go M."/>
            <person name="Henderson B.A."/>
            <person name="Jones I.B."/>
            <person name="McGettigan J.A."/>
            <person name="Micheletti S.J."/>
            <person name="Nasrallah M.E."/>
            <person name="Ortiz D."/>
            <person name="Piller C.R."/>
            <person name="Privatt S.R."/>
            <person name="Schneider S.L."/>
            <person name="Sharp S."/>
            <person name="Smith T.C."/>
            <person name="Stanton J.D."/>
            <person name="Ullery H.E."/>
            <person name="Wilson R.J."/>
            <person name="Serrano M.G."/>
            <person name="Buck G."/>
            <person name="Lee V."/>
            <person name="Wang Y."/>
            <person name="Carvalho R."/>
            <person name="Voegtly L."/>
            <person name="Shi R."/>
            <person name="Duckworth R."/>
            <person name="Johnson A."/>
            <person name="Loviza R."/>
            <person name="Walstead R."/>
            <person name="Shah Z."/>
            <person name="Kiflezghi M."/>
            <person name="Wade K."/>
            <person name="Ball S.L."/>
            <person name="Bradley K.W."/>
            <person name="Asai D.J."/>
            <person name="Bowman C.A."/>
            <person name="Russell D.A."/>
            <person name="Pope W.H."/>
            <person name="Jacobs-Sera D."/>
            <person name="Hendrix R.W."/>
            <person name="Hatfull G.F."/>
        </authorList>
    </citation>
    <scope>NUCLEOTIDE SEQUENCE [LARGE SCALE GENOMIC DNA]</scope>
    <source>
        <strain evidence="1 2">DSM 27710</strain>
    </source>
</reference>
<name>A0A0K1PCF5_9BACT</name>
<dbReference type="KEGG" id="vin:AKJ08_1181"/>
<dbReference type="EMBL" id="CP012332">
    <property type="protein sequence ID" value="AKU90794.1"/>
    <property type="molecule type" value="Genomic_DNA"/>
</dbReference>
<gene>
    <name evidence="1" type="ORF">AKJ08_1181</name>
</gene>
<organism evidence="1 2">
    <name type="scientific">Vulgatibacter incomptus</name>
    <dbReference type="NCBI Taxonomy" id="1391653"/>
    <lineage>
        <taxon>Bacteria</taxon>
        <taxon>Pseudomonadati</taxon>
        <taxon>Myxococcota</taxon>
        <taxon>Myxococcia</taxon>
        <taxon>Myxococcales</taxon>
        <taxon>Cystobacterineae</taxon>
        <taxon>Vulgatibacteraceae</taxon>
        <taxon>Vulgatibacter</taxon>
    </lineage>
</organism>
<protein>
    <submittedName>
        <fullName evidence="1">Uncharacterized protein</fullName>
    </submittedName>
</protein>
<evidence type="ECO:0000313" key="1">
    <source>
        <dbReference type="EMBL" id="AKU90794.1"/>
    </source>
</evidence>
<evidence type="ECO:0000313" key="2">
    <source>
        <dbReference type="Proteomes" id="UP000055590"/>
    </source>
</evidence>
<accession>A0A0K1PCF5</accession>
<sequence length="107" mass="12007">MAYGCIEDALEACRPAQLTVLNRPGDRDYDRAYIRTDLLVVPNDGGCKVVEFYDTTQIPVHCHTVTRRDCPNVGNRDDMWECSISADDCDDDTRVEVVSDPRPACNP</sequence>
<keyword evidence="2" id="KW-1185">Reference proteome</keyword>